<evidence type="ECO:0000313" key="7">
    <source>
        <dbReference type="Proteomes" id="UP001432062"/>
    </source>
</evidence>
<keyword evidence="2" id="KW-0238">DNA-binding</keyword>
<dbReference type="InterPro" id="IPR028978">
    <property type="entry name" value="Chorismate_lyase_/UTRA_dom_sf"/>
</dbReference>
<dbReference type="InterPro" id="IPR010248">
    <property type="entry name" value="His_ut_repres"/>
</dbReference>
<dbReference type="PROSITE" id="PS50949">
    <property type="entry name" value="HTH_GNTR"/>
    <property type="match status" value="1"/>
</dbReference>
<feature type="domain" description="HTH gntR-type" evidence="5">
    <location>
        <begin position="22"/>
        <end position="90"/>
    </location>
</feature>
<dbReference type="Gene3D" id="1.10.10.10">
    <property type="entry name" value="Winged helix-like DNA-binding domain superfamily/Winged helix DNA-binding domain"/>
    <property type="match status" value="1"/>
</dbReference>
<dbReference type="Gene3D" id="3.40.1410.10">
    <property type="entry name" value="Chorismate lyase-like"/>
    <property type="match status" value="1"/>
</dbReference>
<dbReference type="CDD" id="cd07377">
    <property type="entry name" value="WHTH_GntR"/>
    <property type="match status" value="1"/>
</dbReference>
<dbReference type="PANTHER" id="PTHR44846">
    <property type="entry name" value="MANNOSYL-D-GLYCERATE TRANSPORT/METABOLISM SYSTEM REPRESSOR MNGR-RELATED"/>
    <property type="match status" value="1"/>
</dbReference>
<proteinExistence type="predicted"/>
<dbReference type="RefSeq" id="WP_329405270.1">
    <property type="nucleotide sequence ID" value="NZ_CP109441.1"/>
</dbReference>
<protein>
    <recommendedName>
        <fullName evidence="4">Histidine utilization repressor</fullName>
    </recommendedName>
</protein>
<name>A0ABZ1YHX3_9NOCA</name>
<dbReference type="SUPFAM" id="SSF46785">
    <property type="entry name" value="Winged helix' DNA-binding domain"/>
    <property type="match status" value="1"/>
</dbReference>
<dbReference type="InterPro" id="IPR000524">
    <property type="entry name" value="Tscrpt_reg_HTH_GntR"/>
</dbReference>
<keyword evidence="7" id="KW-1185">Reference proteome</keyword>
<dbReference type="InterPro" id="IPR036390">
    <property type="entry name" value="WH_DNA-bd_sf"/>
</dbReference>
<reference evidence="6" key="1">
    <citation type="submission" date="2022-10" db="EMBL/GenBank/DDBJ databases">
        <title>The complete genomes of actinobacterial strains from the NBC collection.</title>
        <authorList>
            <person name="Joergensen T.S."/>
            <person name="Alvarez Arevalo M."/>
            <person name="Sterndorff E.B."/>
            <person name="Faurdal D."/>
            <person name="Vuksanovic O."/>
            <person name="Mourched A.-S."/>
            <person name="Charusanti P."/>
            <person name="Shaw S."/>
            <person name="Blin K."/>
            <person name="Weber T."/>
        </authorList>
    </citation>
    <scope>NUCLEOTIDE SEQUENCE</scope>
    <source>
        <strain evidence="6">NBC_01482</strain>
    </source>
</reference>
<dbReference type="SUPFAM" id="SSF64288">
    <property type="entry name" value="Chorismate lyase-like"/>
    <property type="match status" value="1"/>
</dbReference>
<dbReference type="Pfam" id="PF00392">
    <property type="entry name" value="GntR"/>
    <property type="match status" value="1"/>
</dbReference>
<dbReference type="PANTHER" id="PTHR44846:SF16">
    <property type="entry name" value="TRANSCRIPTIONAL REGULATOR PHNF-RELATED"/>
    <property type="match status" value="1"/>
</dbReference>
<dbReference type="Pfam" id="PF07702">
    <property type="entry name" value="UTRA"/>
    <property type="match status" value="1"/>
</dbReference>
<organism evidence="6 7">
    <name type="scientific">Nocardia vinacea</name>
    <dbReference type="NCBI Taxonomy" id="96468"/>
    <lineage>
        <taxon>Bacteria</taxon>
        <taxon>Bacillati</taxon>
        <taxon>Actinomycetota</taxon>
        <taxon>Actinomycetes</taxon>
        <taxon>Mycobacteriales</taxon>
        <taxon>Nocardiaceae</taxon>
        <taxon>Nocardia</taxon>
    </lineage>
</organism>
<dbReference type="InterPro" id="IPR011663">
    <property type="entry name" value="UTRA"/>
</dbReference>
<evidence type="ECO:0000256" key="1">
    <source>
        <dbReference type="ARBA" id="ARBA00023015"/>
    </source>
</evidence>
<keyword evidence="3" id="KW-0804">Transcription</keyword>
<evidence type="ECO:0000259" key="5">
    <source>
        <dbReference type="PROSITE" id="PS50949"/>
    </source>
</evidence>
<keyword evidence="1" id="KW-0805">Transcription regulation</keyword>
<evidence type="ECO:0000256" key="3">
    <source>
        <dbReference type="ARBA" id="ARBA00023163"/>
    </source>
</evidence>
<sequence>MARPVGDADLAVLFAASGPDAAPAYERIKTLIRTQIGAGRWVAGDQLPSENQLVDALGISRMTVNRALRELAAAGVVVRMMGVGTFVAPAKVASPLFEVRNIADEIQQRGHRHRTEVIFLRSEPLDADNPLLDDWPSDSVFHSLLVHFDDEVPIQVEDRYVNPAAASGYLDQNFAEITPNRYLSEVAPLVRGEHVVEAVQGSQEDCRLLRIRRTEPCLQIRRRTWSASALVSVARLVHPGSRSRLEGAFGA</sequence>
<gene>
    <name evidence="6" type="primary">hutC</name>
    <name evidence="6" type="ORF">OG563_25595</name>
</gene>
<evidence type="ECO:0000256" key="4">
    <source>
        <dbReference type="NCBIfam" id="TIGR02018"/>
    </source>
</evidence>
<dbReference type="EMBL" id="CP109441">
    <property type="protein sequence ID" value="WUV42633.1"/>
    <property type="molecule type" value="Genomic_DNA"/>
</dbReference>
<dbReference type="SMART" id="SM00345">
    <property type="entry name" value="HTH_GNTR"/>
    <property type="match status" value="1"/>
</dbReference>
<dbReference type="PRINTS" id="PR00035">
    <property type="entry name" value="HTHGNTR"/>
</dbReference>
<accession>A0ABZ1YHX3</accession>
<evidence type="ECO:0000256" key="2">
    <source>
        <dbReference type="ARBA" id="ARBA00023125"/>
    </source>
</evidence>
<evidence type="ECO:0000313" key="6">
    <source>
        <dbReference type="EMBL" id="WUV42633.1"/>
    </source>
</evidence>
<dbReference type="InterPro" id="IPR036388">
    <property type="entry name" value="WH-like_DNA-bd_sf"/>
</dbReference>
<dbReference type="InterPro" id="IPR050679">
    <property type="entry name" value="Bact_HTH_transcr_reg"/>
</dbReference>
<dbReference type="Proteomes" id="UP001432062">
    <property type="component" value="Chromosome"/>
</dbReference>
<dbReference type="SMART" id="SM00866">
    <property type="entry name" value="UTRA"/>
    <property type="match status" value="1"/>
</dbReference>
<dbReference type="NCBIfam" id="TIGR02018">
    <property type="entry name" value="his_ut_repres"/>
    <property type="match status" value="1"/>
</dbReference>